<proteinExistence type="predicted"/>
<dbReference type="RefSeq" id="WP_200811484.1">
    <property type="nucleotide sequence ID" value="NZ_FUZP01000001.1"/>
</dbReference>
<dbReference type="AlphaFoldDB" id="A0A1T5IUH9"/>
<evidence type="ECO:0000313" key="3">
    <source>
        <dbReference type="Proteomes" id="UP000190857"/>
    </source>
</evidence>
<keyword evidence="1" id="KW-0812">Transmembrane</keyword>
<keyword evidence="1" id="KW-1133">Transmembrane helix</keyword>
<dbReference type="EMBL" id="FUZP01000001">
    <property type="protein sequence ID" value="SKC42837.1"/>
    <property type="molecule type" value="Genomic_DNA"/>
</dbReference>
<protein>
    <submittedName>
        <fullName evidence="2">Uncharacterized protein</fullName>
    </submittedName>
</protein>
<name>A0A1T5IUH9_9MICO</name>
<evidence type="ECO:0000256" key="1">
    <source>
        <dbReference type="SAM" id="Phobius"/>
    </source>
</evidence>
<accession>A0A1T5IUH9</accession>
<dbReference type="STRING" id="123320.SAMN06309945_0868"/>
<keyword evidence="1" id="KW-0472">Membrane</keyword>
<reference evidence="2 3" key="1">
    <citation type="submission" date="2017-02" db="EMBL/GenBank/DDBJ databases">
        <authorList>
            <person name="Peterson S.W."/>
        </authorList>
    </citation>
    <scope>NUCLEOTIDE SEQUENCE [LARGE SCALE GENOMIC DNA]</scope>
    <source>
        <strain evidence="2 3">VKM Ac-2059</strain>
    </source>
</reference>
<feature type="transmembrane region" description="Helical" evidence="1">
    <location>
        <begin position="28"/>
        <end position="49"/>
    </location>
</feature>
<sequence>MAFVLAIILFVGGMYLFGLAITLTSFQGLVFFAGIVAVSLAIAIPVHFLNSRSAR</sequence>
<organism evidence="2 3">
    <name type="scientific">Okibacterium fritillariae</name>
    <dbReference type="NCBI Taxonomy" id="123320"/>
    <lineage>
        <taxon>Bacteria</taxon>
        <taxon>Bacillati</taxon>
        <taxon>Actinomycetota</taxon>
        <taxon>Actinomycetes</taxon>
        <taxon>Micrococcales</taxon>
        <taxon>Microbacteriaceae</taxon>
        <taxon>Okibacterium</taxon>
    </lineage>
</organism>
<gene>
    <name evidence="2" type="ORF">SAMN06309945_0868</name>
</gene>
<dbReference type="Proteomes" id="UP000190857">
    <property type="component" value="Unassembled WGS sequence"/>
</dbReference>
<keyword evidence="3" id="KW-1185">Reference proteome</keyword>
<evidence type="ECO:0000313" key="2">
    <source>
        <dbReference type="EMBL" id="SKC42837.1"/>
    </source>
</evidence>